<reference evidence="4" key="1">
    <citation type="submission" date="2017-02" db="UniProtKB">
        <authorList>
            <consortium name="WormBaseParasite"/>
        </authorList>
    </citation>
    <scope>IDENTIFICATION</scope>
</reference>
<evidence type="ECO:0000259" key="1">
    <source>
        <dbReference type="Pfam" id="PF13358"/>
    </source>
</evidence>
<dbReference type="EMBL" id="UZAF01019542">
    <property type="protein sequence ID" value="VDO61259.1"/>
    <property type="molecule type" value="Genomic_DNA"/>
</dbReference>
<accession>A0A0N4WXY7</accession>
<evidence type="ECO:0000313" key="2">
    <source>
        <dbReference type="EMBL" id="VDO61259.1"/>
    </source>
</evidence>
<dbReference type="WBParaSite" id="HPLM_0001670401-mRNA-1">
    <property type="protein sequence ID" value="HPLM_0001670401-mRNA-1"/>
    <property type="gene ID" value="HPLM_0001670401"/>
</dbReference>
<dbReference type="OMA" id="CARYISG"/>
<dbReference type="PANTHER" id="PTHR23022">
    <property type="entry name" value="TRANSPOSABLE ELEMENT-RELATED"/>
    <property type="match status" value="1"/>
</dbReference>
<protein>
    <submittedName>
        <fullName evidence="4">DDE_3 domain-containing protein</fullName>
    </submittedName>
</protein>
<dbReference type="GO" id="GO:0003676">
    <property type="term" value="F:nucleic acid binding"/>
    <property type="evidence" value="ECO:0007669"/>
    <property type="project" value="InterPro"/>
</dbReference>
<dbReference type="InterPro" id="IPR036397">
    <property type="entry name" value="RNaseH_sf"/>
</dbReference>
<keyword evidence="3" id="KW-1185">Reference proteome</keyword>
<name>A0A0N4WXY7_HAEPC</name>
<dbReference type="Proteomes" id="UP000268014">
    <property type="component" value="Unassembled WGS sequence"/>
</dbReference>
<organism evidence="4">
    <name type="scientific">Haemonchus placei</name>
    <name type="common">Barber's pole worm</name>
    <dbReference type="NCBI Taxonomy" id="6290"/>
    <lineage>
        <taxon>Eukaryota</taxon>
        <taxon>Metazoa</taxon>
        <taxon>Ecdysozoa</taxon>
        <taxon>Nematoda</taxon>
        <taxon>Chromadorea</taxon>
        <taxon>Rhabditida</taxon>
        <taxon>Rhabditina</taxon>
        <taxon>Rhabditomorpha</taxon>
        <taxon>Strongyloidea</taxon>
        <taxon>Trichostrongylidae</taxon>
        <taxon>Haemonchus</taxon>
    </lineage>
</organism>
<evidence type="ECO:0000313" key="3">
    <source>
        <dbReference type="Proteomes" id="UP000268014"/>
    </source>
</evidence>
<dbReference type="Pfam" id="PF13358">
    <property type="entry name" value="DDE_3"/>
    <property type="match status" value="1"/>
</dbReference>
<dbReference type="InterPro" id="IPR038717">
    <property type="entry name" value="Tc1-like_DDE_dom"/>
</dbReference>
<sequence length="162" mass="18588">MRSRAKHPAKVHIWGGISVRGTTQFAILPGTSRIDSELYCRILERCYLPFKSSVYNGFCRLVQDNAPPHKSRLTTDQFVSWGIDRLQWPAESPDLNPIELVWGNMKSCIRKQGVRNLDDLKVAIAQYWKTLTPEVCARYISGIKKRMERVVEQGGRNIIEGR</sequence>
<reference evidence="2 3" key="2">
    <citation type="submission" date="2018-11" db="EMBL/GenBank/DDBJ databases">
        <authorList>
            <consortium name="Pathogen Informatics"/>
        </authorList>
    </citation>
    <scope>NUCLEOTIDE SEQUENCE [LARGE SCALE GENOMIC DNA]</scope>
    <source>
        <strain evidence="2 3">MHpl1</strain>
    </source>
</reference>
<proteinExistence type="predicted"/>
<feature type="domain" description="Tc1-like transposase DDE" evidence="1">
    <location>
        <begin position="7"/>
        <end position="121"/>
    </location>
</feature>
<dbReference type="InterPro" id="IPR052338">
    <property type="entry name" value="Transposase_5"/>
</dbReference>
<dbReference type="STRING" id="6290.A0A0N4WXY7"/>
<dbReference type="Gene3D" id="3.30.420.10">
    <property type="entry name" value="Ribonuclease H-like superfamily/Ribonuclease H"/>
    <property type="match status" value="1"/>
</dbReference>
<dbReference type="AlphaFoldDB" id="A0A0N4WXY7"/>
<evidence type="ECO:0000313" key="4">
    <source>
        <dbReference type="WBParaSite" id="HPLM_0001670401-mRNA-1"/>
    </source>
</evidence>
<dbReference type="PANTHER" id="PTHR23022:SF135">
    <property type="entry name" value="SI:DKEY-77F5.3"/>
    <property type="match status" value="1"/>
</dbReference>
<dbReference type="OrthoDB" id="5854164at2759"/>
<gene>
    <name evidence="2" type="ORF">HPLM_LOCUS16696</name>
</gene>